<evidence type="ECO:0000313" key="4">
    <source>
        <dbReference type="Proteomes" id="UP001431776"/>
    </source>
</evidence>
<dbReference type="GO" id="GO:0000272">
    <property type="term" value="P:polysaccharide catabolic process"/>
    <property type="evidence" value="ECO:0007669"/>
    <property type="project" value="InterPro"/>
</dbReference>
<keyword evidence="4" id="KW-1185">Reference proteome</keyword>
<reference evidence="3" key="1">
    <citation type="submission" date="2023-05" db="EMBL/GenBank/DDBJ databases">
        <title>Anaerotaeda fermentans gen. nov., sp. nov., a novel anaerobic planctomycete of the new family within the order Sedimentisphaerales isolated from Taman Peninsula, Russia.</title>
        <authorList>
            <person name="Khomyakova M.A."/>
            <person name="Merkel A.Y."/>
            <person name="Slobodkin A.I."/>
        </authorList>
    </citation>
    <scope>NUCLEOTIDE SEQUENCE</scope>
    <source>
        <strain evidence="3">M17dextr</strain>
    </source>
</reference>
<dbReference type="AlphaFoldDB" id="A0AAW6TPN9"/>
<dbReference type="RefSeq" id="WP_349242921.1">
    <property type="nucleotide sequence ID" value="NZ_JASCXX010000001.1"/>
</dbReference>
<evidence type="ECO:0000256" key="1">
    <source>
        <dbReference type="SAM" id="MobiDB-lite"/>
    </source>
</evidence>
<dbReference type="PROSITE" id="PS00018">
    <property type="entry name" value="EF_HAND_1"/>
    <property type="match status" value="1"/>
</dbReference>
<accession>A0AAW6TPN9</accession>
<evidence type="ECO:0000256" key="2">
    <source>
        <dbReference type="SAM" id="SignalP"/>
    </source>
</evidence>
<evidence type="ECO:0000313" key="3">
    <source>
        <dbReference type="EMBL" id="MDI6447510.1"/>
    </source>
</evidence>
<dbReference type="InterPro" id="IPR036439">
    <property type="entry name" value="Dockerin_dom_sf"/>
</dbReference>
<proteinExistence type="predicted"/>
<dbReference type="EMBL" id="JASCXX010000001">
    <property type="protein sequence ID" value="MDI6447510.1"/>
    <property type="molecule type" value="Genomic_DNA"/>
</dbReference>
<gene>
    <name evidence="3" type="ORF">QJ522_00520</name>
</gene>
<sequence>MSIKSMFLPIVAALLLVAAGNAFAQCHAAHTHIGVNPTWRPADWGRPGEGATDSDPTDNSKLWFFSLPPSHASATPGWPNWEQSNGTAFLVLRPVLDEEQHITKPGDPTKILYTCSFAYTKANGYGDPSGLVHLDGWHSAHGPQGAWNLESIDETIAPEWEIYLRRERASANLDEDDFFLLLPDDTPVLDADGATHFLTKRWLADKNAWGIHDHMGFYFWLDEDDQEVYVVLSAHDAGGMYERSADFVLRFAKTVVQPIPGDLNGDGIVDIHDFEILIENWGKSGIYHGEDGEPHDHDHDHDHDD</sequence>
<dbReference type="Proteomes" id="UP001431776">
    <property type="component" value="Unassembled WGS sequence"/>
</dbReference>
<organism evidence="3 4">
    <name type="scientific">Anaerobaca lacustris</name>
    <dbReference type="NCBI Taxonomy" id="3044600"/>
    <lineage>
        <taxon>Bacteria</taxon>
        <taxon>Pseudomonadati</taxon>
        <taxon>Planctomycetota</taxon>
        <taxon>Phycisphaerae</taxon>
        <taxon>Sedimentisphaerales</taxon>
        <taxon>Anaerobacaceae</taxon>
        <taxon>Anaerobaca</taxon>
    </lineage>
</organism>
<dbReference type="Gene3D" id="1.10.1330.10">
    <property type="entry name" value="Dockerin domain"/>
    <property type="match status" value="1"/>
</dbReference>
<feature type="chain" id="PRO_5044014980" description="EF-hand domain-containing protein" evidence="2">
    <location>
        <begin position="25"/>
        <end position="305"/>
    </location>
</feature>
<dbReference type="InterPro" id="IPR018247">
    <property type="entry name" value="EF_Hand_1_Ca_BS"/>
</dbReference>
<comment type="caution">
    <text evidence="3">The sequence shown here is derived from an EMBL/GenBank/DDBJ whole genome shotgun (WGS) entry which is preliminary data.</text>
</comment>
<feature type="signal peptide" evidence="2">
    <location>
        <begin position="1"/>
        <end position="24"/>
    </location>
</feature>
<protein>
    <recommendedName>
        <fullName evidence="5">EF-hand domain-containing protein</fullName>
    </recommendedName>
</protein>
<evidence type="ECO:0008006" key="5">
    <source>
        <dbReference type="Google" id="ProtNLM"/>
    </source>
</evidence>
<keyword evidence="2" id="KW-0732">Signal</keyword>
<feature type="region of interest" description="Disordered" evidence="1">
    <location>
        <begin position="37"/>
        <end position="56"/>
    </location>
</feature>
<name>A0AAW6TPN9_9BACT</name>